<evidence type="ECO:0000256" key="1">
    <source>
        <dbReference type="ARBA" id="ARBA00002486"/>
    </source>
</evidence>
<keyword evidence="6" id="KW-1185">Reference proteome</keyword>
<organism evidence="5 6">
    <name type="scientific">Metabacillus elymi</name>
    <dbReference type="NCBI Taxonomy" id="2745198"/>
    <lineage>
        <taxon>Bacteria</taxon>
        <taxon>Bacillati</taxon>
        <taxon>Bacillota</taxon>
        <taxon>Bacilli</taxon>
        <taxon>Bacillales</taxon>
        <taxon>Bacillaceae</taxon>
        <taxon>Metabacillus</taxon>
    </lineage>
</organism>
<dbReference type="Gene3D" id="3.30.420.40">
    <property type="match status" value="2"/>
</dbReference>
<evidence type="ECO:0000256" key="3">
    <source>
        <dbReference type="ARBA" id="ARBA00022629"/>
    </source>
</evidence>
<evidence type="ECO:0000313" key="5">
    <source>
        <dbReference type="EMBL" id="QNF26695.1"/>
    </source>
</evidence>
<dbReference type="RefSeq" id="WP_185653698.1">
    <property type="nucleotide sequence ID" value="NZ_CP055263.1"/>
</dbReference>
<accession>A0ABX6RY40</accession>
<dbReference type="SUPFAM" id="SSF53067">
    <property type="entry name" value="Actin-like ATPase domain"/>
    <property type="match status" value="1"/>
</dbReference>
<dbReference type="InterPro" id="IPR000600">
    <property type="entry name" value="ROK"/>
</dbReference>
<comment type="function">
    <text evidence="1">Transcriptional repressor of xylose-utilizing enzymes.</text>
</comment>
<comment type="similarity">
    <text evidence="2">Belongs to the ROK (NagC/XylR) family.</text>
</comment>
<dbReference type="InterPro" id="IPR000835">
    <property type="entry name" value="HTH_MarR-typ"/>
</dbReference>
<dbReference type="PANTHER" id="PTHR18964:SF149">
    <property type="entry name" value="BIFUNCTIONAL UDP-N-ACETYLGLUCOSAMINE 2-EPIMERASE_N-ACETYLMANNOSAMINE KINASE"/>
    <property type="match status" value="1"/>
</dbReference>
<evidence type="ECO:0000259" key="4">
    <source>
        <dbReference type="Pfam" id="PF01047"/>
    </source>
</evidence>
<dbReference type="InterPro" id="IPR036388">
    <property type="entry name" value="WH-like_DNA-bd_sf"/>
</dbReference>
<dbReference type="InterPro" id="IPR043129">
    <property type="entry name" value="ATPase_NBD"/>
</dbReference>
<dbReference type="InterPro" id="IPR036390">
    <property type="entry name" value="WH_DNA-bd_sf"/>
</dbReference>
<protein>
    <submittedName>
        <fullName evidence="5">ROK family transcriptional regulator</fullName>
    </submittedName>
</protein>
<dbReference type="Pfam" id="PF00480">
    <property type="entry name" value="ROK"/>
    <property type="match status" value="1"/>
</dbReference>
<evidence type="ECO:0000313" key="6">
    <source>
        <dbReference type="Proteomes" id="UP000515490"/>
    </source>
</evidence>
<dbReference type="EMBL" id="CP055263">
    <property type="protein sequence ID" value="QNF26695.1"/>
    <property type="molecule type" value="Genomic_DNA"/>
</dbReference>
<dbReference type="Gene3D" id="1.10.10.10">
    <property type="entry name" value="Winged helix-like DNA-binding domain superfamily/Winged helix DNA-binding domain"/>
    <property type="match status" value="1"/>
</dbReference>
<dbReference type="Pfam" id="PF01047">
    <property type="entry name" value="MarR"/>
    <property type="match status" value="1"/>
</dbReference>
<dbReference type="PANTHER" id="PTHR18964">
    <property type="entry name" value="ROK (REPRESSOR, ORF, KINASE) FAMILY"/>
    <property type="match status" value="1"/>
</dbReference>
<gene>
    <name evidence="5" type="ORF">HUW50_03545</name>
</gene>
<sequence length="404" mass="44263">MKRTGDLKLIQELNRSIILDTIRLQGPISRSDIAKLNKLSPTTVTSAVSELIQEGLVYEDGIGHSSGGRKPILVRFSPDSKFLIAISIRNSFITIAEMNLEAKVKRKEIHSTNGYSGDDVINYLLDLIETFLNSSINKDLCIGISVITQGIVNSSKGVIRYNAELKLKNVPLKDLLEQRFNKKSYLDNDTNAYLLAEKNFGLYNLNQNMIYITQGDGVGAGLLVNGSIYRGHSGGAGEFGHTSIDRGGFRCECGNIGCLETYVSWPAIFSRILSSLSSGKSSGMLEKVNGKMTEITPAIFSEALQEHDELAIKLAEETVSYLSASIVNLVHLFNPEVIIIGGEVVANNPIYLAKLRTSVLENVMEALSEDLEIHAPSLGDELEMIGAASVLLQDKFHFSLNQVY</sequence>
<proteinExistence type="inferred from homology"/>
<evidence type="ECO:0000256" key="2">
    <source>
        <dbReference type="ARBA" id="ARBA00006479"/>
    </source>
</evidence>
<keyword evidence="3" id="KW-0859">Xylose metabolism</keyword>
<reference evidence="5 6" key="1">
    <citation type="submission" date="2020-06" db="EMBL/GenBank/DDBJ databases">
        <title>Metabacillus dokdonensis sp. nov., isolated from the rhizosphere of Elymus tsukushiensis, a plant native to the Dokdo Islands, Republic of Korea.</title>
        <authorList>
            <person name="Lee S.Y."/>
            <person name="Hwang Y.J."/>
            <person name="Son J.S."/>
            <person name="Ghim S.Y."/>
        </authorList>
    </citation>
    <scope>NUCLEOTIDE SEQUENCE [LARGE SCALE GENOMIC DNA]</scope>
    <source>
        <strain evidence="5 6">KUDC1714</strain>
    </source>
</reference>
<dbReference type="SUPFAM" id="SSF46785">
    <property type="entry name" value="Winged helix' DNA-binding domain"/>
    <property type="match status" value="1"/>
</dbReference>
<dbReference type="Proteomes" id="UP000515490">
    <property type="component" value="Chromosome"/>
</dbReference>
<feature type="domain" description="HTH marR-type" evidence="4">
    <location>
        <begin position="18"/>
        <end position="58"/>
    </location>
</feature>
<name>A0ABX6RY40_9BACI</name>
<keyword evidence="3" id="KW-0119">Carbohydrate metabolism</keyword>